<comment type="caution">
    <text evidence="16">The sequence shown here is derived from an EMBL/GenBank/DDBJ whole genome shotgun (WGS) entry which is preliminary data.</text>
</comment>
<feature type="transmembrane region" description="Helical" evidence="14">
    <location>
        <begin position="21"/>
        <end position="38"/>
    </location>
</feature>
<feature type="transmembrane region" description="Helical" evidence="14">
    <location>
        <begin position="404"/>
        <end position="423"/>
    </location>
</feature>
<evidence type="ECO:0000259" key="15">
    <source>
        <dbReference type="Pfam" id="PF08409"/>
    </source>
</evidence>
<gene>
    <name evidence="16" type="ORF">DLAC_04547</name>
</gene>
<dbReference type="OrthoDB" id="19588at2759"/>
<dbReference type="SMART" id="SM00028">
    <property type="entry name" value="TPR"/>
    <property type="match status" value="2"/>
</dbReference>
<feature type="transmembrane region" description="Helical" evidence="14">
    <location>
        <begin position="274"/>
        <end position="291"/>
    </location>
</feature>
<feature type="transmembrane region" description="Helical" evidence="14">
    <location>
        <begin position="129"/>
        <end position="148"/>
    </location>
</feature>
<keyword evidence="10" id="KW-0256">Endoplasmic reticulum</keyword>
<dbReference type="Proteomes" id="UP000076078">
    <property type="component" value="Unassembled WGS sequence"/>
</dbReference>
<dbReference type="InterPro" id="IPR011990">
    <property type="entry name" value="TPR-like_helical_dom_sf"/>
</dbReference>
<reference evidence="16 17" key="1">
    <citation type="submission" date="2015-12" db="EMBL/GenBank/DDBJ databases">
        <title>Dictyostelia acquired genes for synthesis and detection of signals that induce cell-type specialization by lateral gene transfer from prokaryotes.</title>
        <authorList>
            <person name="Gloeckner G."/>
            <person name="Schaap P."/>
        </authorList>
    </citation>
    <scope>NUCLEOTIDE SEQUENCE [LARGE SCALE GENOMIC DNA]</scope>
    <source>
        <strain evidence="16 17">TK</strain>
    </source>
</reference>
<dbReference type="GO" id="GO:0016020">
    <property type="term" value="C:membrane"/>
    <property type="evidence" value="ECO:0007669"/>
    <property type="project" value="UniProtKB-SubCell"/>
</dbReference>
<keyword evidence="12 14" id="KW-0472">Membrane</keyword>
<evidence type="ECO:0000256" key="6">
    <source>
        <dbReference type="ARBA" id="ARBA00022679"/>
    </source>
</evidence>
<evidence type="ECO:0000256" key="1">
    <source>
        <dbReference type="ARBA" id="ARBA00004141"/>
    </source>
</evidence>
<dbReference type="GO" id="GO:0004169">
    <property type="term" value="F:dolichyl-phosphate-mannose-protein mannosyltransferase activity"/>
    <property type="evidence" value="ECO:0007669"/>
    <property type="project" value="UniProtKB-EC"/>
</dbReference>
<keyword evidence="8" id="KW-0677">Repeat</keyword>
<dbReference type="InterPro" id="IPR013618">
    <property type="entry name" value="TMTC_DUF1736"/>
</dbReference>
<dbReference type="InterPro" id="IPR019734">
    <property type="entry name" value="TPR_rpt"/>
</dbReference>
<dbReference type="AlphaFoldDB" id="A0A151ZJS3"/>
<dbReference type="PANTHER" id="PTHR44227:SF3">
    <property type="entry name" value="PROTEIN O-MANNOSYL-TRANSFERASE TMTC4"/>
    <property type="match status" value="1"/>
</dbReference>
<evidence type="ECO:0000256" key="3">
    <source>
        <dbReference type="ARBA" id="ARBA00004922"/>
    </source>
</evidence>
<evidence type="ECO:0000256" key="5">
    <source>
        <dbReference type="ARBA" id="ARBA00012839"/>
    </source>
</evidence>
<evidence type="ECO:0000256" key="13">
    <source>
        <dbReference type="PROSITE-ProRule" id="PRU00339"/>
    </source>
</evidence>
<proteinExistence type="inferred from homology"/>
<evidence type="ECO:0000256" key="9">
    <source>
        <dbReference type="ARBA" id="ARBA00022803"/>
    </source>
</evidence>
<feature type="domain" description="DUF1736" evidence="15">
    <location>
        <begin position="301"/>
        <end position="371"/>
    </location>
</feature>
<evidence type="ECO:0000256" key="4">
    <source>
        <dbReference type="ARBA" id="ARBA00007882"/>
    </source>
</evidence>
<keyword evidence="7 14" id="KW-0812">Transmembrane</keyword>
<dbReference type="FunCoup" id="A0A151ZJS3">
    <property type="interactions" value="56"/>
</dbReference>
<keyword evidence="17" id="KW-1185">Reference proteome</keyword>
<feature type="repeat" description="TPR" evidence="13">
    <location>
        <begin position="513"/>
        <end position="546"/>
    </location>
</feature>
<protein>
    <recommendedName>
        <fullName evidence="5">dolichyl-phosphate-mannose--protein mannosyltransferase</fullName>
        <ecNumber evidence="5">2.4.1.109</ecNumber>
    </recommendedName>
</protein>
<dbReference type="STRING" id="361077.A0A151ZJS3"/>
<dbReference type="PROSITE" id="PS50005">
    <property type="entry name" value="TPR"/>
    <property type="match status" value="1"/>
</dbReference>
<dbReference type="GO" id="GO:0005783">
    <property type="term" value="C:endoplasmic reticulum"/>
    <property type="evidence" value="ECO:0007669"/>
    <property type="project" value="UniProtKB-SubCell"/>
</dbReference>
<comment type="pathway">
    <text evidence="3">Protein modification; protein glycosylation.</text>
</comment>
<evidence type="ECO:0000256" key="12">
    <source>
        <dbReference type="ARBA" id="ARBA00023136"/>
    </source>
</evidence>
<accession>A0A151ZJS3</accession>
<feature type="transmembrane region" description="Helical" evidence="14">
    <location>
        <begin position="470"/>
        <end position="487"/>
    </location>
</feature>
<keyword evidence="6" id="KW-0808">Transferase</keyword>
<dbReference type="InterPro" id="IPR052346">
    <property type="entry name" value="O-mannosyl-transferase_TMTC"/>
</dbReference>
<evidence type="ECO:0000256" key="11">
    <source>
        <dbReference type="ARBA" id="ARBA00022989"/>
    </source>
</evidence>
<comment type="subcellular location">
    <subcellularLocation>
        <location evidence="2">Endoplasmic reticulum</location>
    </subcellularLocation>
    <subcellularLocation>
        <location evidence="1">Membrane</location>
        <topology evidence="1">Multi-pass membrane protein</topology>
    </subcellularLocation>
</comment>
<dbReference type="InParanoid" id="A0A151ZJS3"/>
<dbReference type="PANTHER" id="PTHR44227">
    <property type="match status" value="1"/>
</dbReference>
<evidence type="ECO:0000256" key="2">
    <source>
        <dbReference type="ARBA" id="ARBA00004240"/>
    </source>
</evidence>
<evidence type="ECO:0000256" key="10">
    <source>
        <dbReference type="ARBA" id="ARBA00022824"/>
    </source>
</evidence>
<dbReference type="Gene3D" id="1.25.40.10">
    <property type="entry name" value="Tetratricopeptide repeat domain"/>
    <property type="match status" value="1"/>
</dbReference>
<sequence length="725" mass="83436">MVKDNRVVDTKRNEKLKILRLLIYSLLIFLISFISYSNSLDGELILEDHNIITANPLVSKRFNGTTIEYLQKVLHSDHWGQNISLKDSHKSYYPLSTLSLKFNYIMYQWFDANHNENESLVEQFHLTNMFLHSANSIFVMFLSLMVIGSSKKLQKISSIVLDSSPWEELSYFASGLVFATHPIHTEAVSGIVGRPDLLCTLFYLISLIYYYKSSVSGTTQWTSFSMSMVTFILSLLSKESAITLFIIFPLFDILILQYQQLPTSQSIQNKWKPFLIRMSIITIITAYYLKYTMEIKVNFQPTIKVIQNPLIHETNSTITQILSIGYLHYKYLSMLVYPTPMSIDYSFKCIPLVTDIFDFRNIQSIITYSVIVYVIVSQFKDYLSSCKAQSKSSLKKSNKTTTINSSNAILFSTILGVISFIPSSNTFIYIDKFLSERLLYLPSISFSILFSKTIISIFNSSNSNENRPKLALCLAALLTLCGLYSYGSYQRNIEWKNEESLLTSAFKVCPNSAKVNFDLGILMRKQKLYDESLEYFNRALDILPQYCEVEYFKGLSTLNRDGDYDSAIPFLKNSLQCKYTSTLSAQVLSEIYNYLLDQSEPNSKEHTYILKELAEIQRNLNALTSAKHYHSLGLIENENQNYQQSIDYLEMALNIVNDHFSSSESKLQQHLLKPDNLLCQIYTDISDSYLNVNPQKSIIYMTKYTKQCQNHPSYNEILSTLQESV</sequence>
<dbReference type="EMBL" id="LODT01000022">
    <property type="protein sequence ID" value="KYQ94251.1"/>
    <property type="molecule type" value="Genomic_DNA"/>
</dbReference>
<comment type="similarity">
    <text evidence="4">Belongs to the TMTC family.</text>
</comment>
<evidence type="ECO:0000256" key="8">
    <source>
        <dbReference type="ARBA" id="ARBA00022737"/>
    </source>
</evidence>
<organism evidence="16 17">
    <name type="scientific">Tieghemostelium lacteum</name>
    <name type="common">Slime mold</name>
    <name type="synonym">Dictyostelium lacteum</name>
    <dbReference type="NCBI Taxonomy" id="361077"/>
    <lineage>
        <taxon>Eukaryota</taxon>
        <taxon>Amoebozoa</taxon>
        <taxon>Evosea</taxon>
        <taxon>Eumycetozoa</taxon>
        <taxon>Dictyostelia</taxon>
        <taxon>Dictyosteliales</taxon>
        <taxon>Raperosteliaceae</taxon>
        <taxon>Tieghemostelium</taxon>
    </lineage>
</organism>
<name>A0A151ZJS3_TIELA</name>
<evidence type="ECO:0000313" key="17">
    <source>
        <dbReference type="Proteomes" id="UP000076078"/>
    </source>
</evidence>
<dbReference type="SUPFAM" id="SSF48452">
    <property type="entry name" value="TPR-like"/>
    <property type="match status" value="1"/>
</dbReference>
<dbReference type="UniPathway" id="UPA00378"/>
<dbReference type="EC" id="2.4.1.109" evidence="5"/>
<evidence type="ECO:0000313" key="16">
    <source>
        <dbReference type="EMBL" id="KYQ94251.1"/>
    </source>
</evidence>
<evidence type="ECO:0000256" key="7">
    <source>
        <dbReference type="ARBA" id="ARBA00022692"/>
    </source>
</evidence>
<feature type="transmembrane region" description="Helical" evidence="14">
    <location>
        <begin position="231"/>
        <end position="254"/>
    </location>
</feature>
<feature type="transmembrane region" description="Helical" evidence="14">
    <location>
        <begin position="438"/>
        <end position="458"/>
    </location>
</feature>
<evidence type="ECO:0000256" key="14">
    <source>
        <dbReference type="SAM" id="Phobius"/>
    </source>
</evidence>
<dbReference type="Pfam" id="PF08409">
    <property type="entry name" value="TMTC_DUF1736"/>
    <property type="match status" value="1"/>
</dbReference>
<dbReference type="OMA" id="SGKAHFQ"/>
<keyword evidence="11 14" id="KW-1133">Transmembrane helix</keyword>
<dbReference type="GO" id="GO:0030968">
    <property type="term" value="P:endoplasmic reticulum unfolded protein response"/>
    <property type="evidence" value="ECO:0007669"/>
    <property type="project" value="TreeGrafter"/>
</dbReference>
<keyword evidence="9 13" id="KW-0802">TPR repeat</keyword>